<dbReference type="Gene3D" id="2.40.10.500">
    <property type="match status" value="1"/>
</dbReference>
<proteinExistence type="predicted"/>
<evidence type="ECO:0000313" key="5">
    <source>
        <dbReference type="Proteomes" id="UP000663832"/>
    </source>
</evidence>
<dbReference type="InterPro" id="IPR050952">
    <property type="entry name" value="TRIM-NHL_E3_ligases"/>
</dbReference>
<keyword evidence="5" id="KW-1185">Reference proteome</keyword>
<sequence>MPDSSAILHNNNSTMMMTERTPTSIRSTAAPGTVTEQPNRLSRWWMRHHVHIGLASMGGSAILICIIAVILLPIVFKNPSKDDPCMDEKNPLIKPPEWNIKPPSAFDPLCAANATWTSAGITVAGSSNSTDPLSKANLKSPNDILVDFDGNLLIADFGNNRIACWPVNATVGYIVSGTGSVGSWANLYKHPAAIVVLNDQMYVSDLGNYRIVEVPLSTEEGAPDGITVVGHYGAGSAPNQINSVYYMSIDNVHQLLYLSDNKNNRILQLNLTNYILSLIAGTGQANSNNISLDHPLGITIDEMHGLIYVADSHNHRVQKFNFQSTVGITVAGGIGSGQNLSQLNLPSGVAIDSAGNVYVADTGNNRIVQWLVGSQQGRIIAGTGTAGVSNKELNNPVQLKFDSHHNLYVVDKNNNRIQRFNLLYNGC</sequence>
<keyword evidence="3" id="KW-1133">Transmembrane helix</keyword>
<dbReference type="InterPro" id="IPR011042">
    <property type="entry name" value="6-blade_b-propeller_TolB-like"/>
</dbReference>
<dbReference type="PROSITE" id="PS51125">
    <property type="entry name" value="NHL"/>
    <property type="match status" value="2"/>
</dbReference>
<dbReference type="Gene3D" id="2.120.10.30">
    <property type="entry name" value="TolB, C-terminal domain"/>
    <property type="match status" value="2"/>
</dbReference>
<dbReference type="CDD" id="cd05819">
    <property type="entry name" value="NHL"/>
    <property type="match status" value="1"/>
</dbReference>
<dbReference type="PANTHER" id="PTHR24104">
    <property type="entry name" value="E3 UBIQUITIN-PROTEIN LIGASE NHLRC1-RELATED"/>
    <property type="match status" value="1"/>
</dbReference>
<evidence type="ECO:0000256" key="3">
    <source>
        <dbReference type="SAM" id="Phobius"/>
    </source>
</evidence>
<gene>
    <name evidence="4" type="ORF">QVE165_LOCUS18370</name>
</gene>
<evidence type="ECO:0000256" key="2">
    <source>
        <dbReference type="PROSITE-ProRule" id="PRU00504"/>
    </source>
</evidence>
<keyword evidence="3" id="KW-0812">Transmembrane</keyword>
<evidence type="ECO:0000313" key="4">
    <source>
        <dbReference type="EMBL" id="CAF1065055.1"/>
    </source>
</evidence>
<accession>A0A814LKX6</accession>
<dbReference type="EMBL" id="CAJNOM010000108">
    <property type="protein sequence ID" value="CAF1065055.1"/>
    <property type="molecule type" value="Genomic_DNA"/>
</dbReference>
<reference evidence="4" key="1">
    <citation type="submission" date="2021-02" db="EMBL/GenBank/DDBJ databases">
        <authorList>
            <person name="Nowell W R."/>
        </authorList>
    </citation>
    <scope>NUCLEOTIDE SEQUENCE</scope>
</reference>
<feature type="repeat" description="NHL" evidence="2">
    <location>
        <begin position="292"/>
        <end position="323"/>
    </location>
</feature>
<keyword evidence="1" id="KW-0677">Repeat</keyword>
<dbReference type="PANTHER" id="PTHR24104:SF25">
    <property type="entry name" value="PROTEIN LIN-41"/>
    <property type="match status" value="1"/>
</dbReference>
<organism evidence="4 5">
    <name type="scientific">Adineta steineri</name>
    <dbReference type="NCBI Taxonomy" id="433720"/>
    <lineage>
        <taxon>Eukaryota</taxon>
        <taxon>Metazoa</taxon>
        <taxon>Spiralia</taxon>
        <taxon>Gnathifera</taxon>
        <taxon>Rotifera</taxon>
        <taxon>Eurotatoria</taxon>
        <taxon>Bdelloidea</taxon>
        <taxon>Adinetida</taxon>
        <taxon>Adinetidae</taxon>
        <taxon>Adineta</taxon>
    </lineage>
</organism>
<comment type="caution">
    <text evidence="4">The sequence shown here is derived from an EMBL/GenBank/DDBJ whole genome shotgun (WGS) entry which is preliminary data.</text>
</comment>
<dbReference type="InterPro" id="IPR001258">
    <property type="entry name" value="NHL_repeat"/>
</dbReference>
<dbReference type="Pfam" id="PF01436">
    <property type="entry name" value="NHL"/>
    <property type="match status" value="2"/>
</dbReference>
<feature type="repeat" description="NHL" evidence="2">
    <location>
        <begin position="337"/>
        <end position="373"/>
    </location>
</feature>
<dbReference type="Proteomes" id="UP000663832">
    <property type="component" value="Unassembled WGS sequence"/>
</dbReference>
<feature type="transmembrane region" description="Helical" evidence="3">
    <location>
        <begin position="50"/>
        <end position="76"/>
    </location>
</feature>
<evidence type="ECO:0008006" key="6">
    <source>
        <dbReference type="Google" id="ProtNLM"/>
    </source>
</evidence>
<dbReference type="SUPFAM" id="SSF63829">
    <property type="entry name" value="Calcium-dependent phosphotriesterase"/>
    <property type="match status" value="1"/>
</dbReference>
<name>A0A814LKX6_9BILA</name>
<keyword evidence="3" id="KW-0472">Membrane</keyword>
<protein>
    <recommendedName>
        <fullName evidence="6">NHL repeat containing protein</fullName>
    </recommendedName>
</protein>
<dbReference type="AlphaFoldDB" id="A0A814LKX6"/>
<dbReference type="GO" id="GO:0008270">
    <property type="term" value="F:zinc ion binding"/>
    <property type="evidence" value="ECO:0007669"/>
    <property type="project" value="UniProtKB-KW"/>
</dbReference>
<evidence type="ECO:0000256" key="1">
    <source>
        <dbReference type="ARBA" id="ARBA00022737"/>
    </source>
</evidence>
<dbReference type="OrthoDB" id="273823at2759"/>